<evidence type="ECO:0000313" key="1">
    <source>
        <dbReference type="EMBL" id="KAF2018597.1"/>
    </source>
</evidence>
<accession>A0A6A5Y0I7</accession>
<sequence length="444" mass="49314">MSSQKGRNKSSCARTTTIKPIFTTLPQELQNQIITYVLTSKSLPPPLPFLLSEPSIPSSSHSFAPASTPSAPVLTIPLHTIRSTFPSHPAECLMATSKGLYESTVRQYEHLIQNSWGGDAKRDSAEGGLTPILHLTILDATTTLASWIRPIALPLSFSQKGGGADRVEFIPHLIIQLSLAGLYPKMRPSTTSKSTCCPPRNLPGFVNPDPQLVKVGALVENLLGGDRATFLLVVVLRLIVTGRVYGFAGSEGDGELAALERVVKSYVSSFPPSSTSGENVKKTRDGSIKLKIGMIEFQLIHPPPEIPTAETYGETRVYTEHELQDWDVFANSTSRKMTWDPVHAMVGRFVYYLRQILVSPEFLNSTPLADARETEQREGALVVEEIAIANKTKRDVWSVRRGILKKTRLEWRVHFFGKKHARRQETEEEREFLDAELGVGWEDW</sequence>
<dbReference type="EMBL" id="ML978067">
    <property type="protein sequence ID" value="KAF2018597.1"/>
    <property type="molecule type" value="Genomic_DNA"/>
</dbReference>
<dbReference type="AlphaFoldDB" id="A0A6A5Y0I7"/>
<dbReference type="GeneID" id="54278081"/>
<protein>
    <submittedName>
        <fullName evidence="1">Uncharacterized protein</fullName>
    </submittedName>
</protein>
<evidence type="ECO:0000313" key="2">
    <source>
        <dbReference type="Proteomes" id="UP000799778"/>
    </source>
</evidence>
<keyword evidence="2" id="KW-1185">Reference proteome</keyword>
<reference evidence="1" key="1">
    <citation type="journal article" date="2020" name="Stud. Mycol.">
        <title>101 Dothideomycetes genomes: a test case for predicting lifestyles and emergence of pathogens.</title>
        <authorList>
            <person name="Haridas S."/>
            <person name="Albert R."/>
            <person name="Binder M."/>
            <person name="Bloem J."/>
            <person name="Labutti K."/>
            <person name="Salamov A."/>
            <person name="Andreopoulos B."/>
            <person name="Baker S."/>
            <person name="Barry K."/>
            <person name="Bills G."/>
            <person name="Bluhm B."/>
            <person name="Cannon C."/>
            <person name="Castanera R."/>
            <person name="Culley D."/>
            <person name="Daum C."/>
            <person name="Ezra D."/>
            <person name="Gonzalez J."/>
            <person name="Henrissat B."/>
            <person name="Kuo A."/>
            <person name="Liang C."/>
            <person name="Lipzen A."/>
            <person name="Lutzoni F."/>
            <person name="Magnuson J."/>
            <person name="Mondo S."/>
            <person name="Nolan M."/>
            <person name="Ohm R."/>
            <person name="Pangilinan J."/>
            <person name="Park H.-J."/>
            <person name="Ramirez L."/>
            <person name="Alfaro M."/>
            <person name="Sun H."/>
            <person name="Tritt A."/>
            <person name="Yoshinaga Y."/>
            <person name="Zwiers L.-H."/>
            <person name="Turgeon B."/>
            <person name="Goodwin S."/>
            <person name="Spatafora J."/>
            <person name="Crous P."/>
            <person name="Grigoriev I."/>
        </authorList>
    </citation>
    <scope>NUCLEOTIDE SEQUENCE</scope>
    <source>
        <strain evidence="1">CBS 175.79</strain>
    </source>
</reference>
<name>A0A6A5Y0I7_9PLEO</name>
<proteinExistence type="predicted"/>
<gene>
    <name evidence="1" type="ORF">BU24DRAFT_100354</name>
</gene>
<dbReference type="Proteomes" id="UP000799778">
    <property type="component" value="Unassembled WGS sequence"/>
</dbReference>
<organism evidence="1 2">
    <name type="scientific">Aaosphaeria arxii CBS 175.79</name>
    <dbReference type="NCBI Taxonomy" id="1450172"/>
    <lineage>
        <taxon>Eukaryota</taxon>
        <taxon>Fungi</taxon>
        <taxon>Dikarya</taxon>
        <taxon>Ascomycota</taxon>
        <taxon>Pezizomycotina</taxon>
        <taxon>Dothideomycetes</taxon>
        <taxon>Pleosporomycetidae</taxon>
        <taxon>Pleosporales</taxon>
        <taxon>Pleosporales incertae sedis</taxon>
        <taxon>Aaosphaeria</taxon>
    </lineage>
</organism>
<dbReference type="RefSeq" id="XP_033386936.1">
    <property type="nucleotide sequence ID" value="XM_033520684.1"/>
</dbReference>